<dbReference type="Gene3D" id="2.60.120.10">
    <property type="entry name" value="Jelly Rolls"/>
    <property type="match status" value="1"/>
</dbReference>
<gene>
    <name evidence="1" type="ORF">EV188_101438</name>
</gene>
<dbReference type="OrthoDB" id="161242at2"/>
<sequence length="124" mass="13332">MSSSVMRKAAFDGAAEDRHGGVAKRAVTLDGITATRVRYDPGSRWSIDMAPDAGTPTCPLPHVAVMIEGTLRVRMDDGSEQDFHAGEVMMLPGGHDAWPVGDRPAAFVELSHGTDHYQGSARER</sequence>
<comment type="caution">
    <text evidence="1">The sequence shown here is derived from an EMBL/GenBank/DDBJ whole genome shotgun (WGS) entry which is preliminary data.</text>
</comment>
<evidence type="ECO:0008006" key="3">
    <source>
        <dbReference type="Google" id="ProtNLM"/>
    </source>
</evidence>
<keyword evidence="2" id="KW-1185">Reference proteome</keyword>
<accession>A0A4R6VMZ4</accession>
<dbReference type="SUPFAM" id="SSF51182">
    <property type="entry name" value="RmlC-like cupins"/>
    <property type="match status" value="1"/>
</dbReference>
<dbReference type="EMBL" id="SNYO01000001">
    <property type="protein sequence ID" value="TDQ65189.1"/>
    <property type="molecule type" value="Genomic_DNA"/>
</dbReference>
<dbReference type="Proteomes" id="UP000295705">
    <property type="component" value="Unassembled WGS sequence"/>
</dbReference>
<dbReference type="RefSeq" id="WP_133824583.1">
    <property type="nucleotide sequence ID" value="NZ_BAABHR010000046.1"/>
</dbReference>
<evidence type="ECO:0000313" key="2">
    <source>
        <dbReference type="Proteomes" id="UP000295705"/>
    </source>
</evidence>
<evidence type="ECO:0000313" key="1">
    <source>
        <dbReference type="EMBL" id="TDQ65189.1"/>
    </source>
</evidence>
<protein>
    <recommendedName>
        <fullName evidence="3">Cupin domain</fullName>
    </recommendedName>
</protein>
<name>A0A4R6VMZ4_9PSEU</name>
<reference evidence="1 2" key="1">
    <citation type="submission" date="2019-03" db="EMBL/GenBank/DDBJ databases">
        <title>Genomic Encyclopedia of Type Strains, Phase IV (KMG-IV): sequencing the most valuable type-strain genomes for metagenomic binning, comparative biology and taxonomic classification.</title>
        <authorList>
            <person name="Goeker M."/>
        </authorList>
    </citation>
    <scope>NUCLEOTIDE SEQUENCE [LARGE SCALE GENOMIC DNA]</scope>
    <source>
        <strain evidence="1 2">DSM 45775</strain>
    </source>
</reference>
<dbReference type="InterPro" id="IPR014710">
    <property type="entry name" value="RmlC-like_jellyroll"/>
</dbReference>
<proteinExistence type="predicted"/>
<dbReference type="InterPro" id="IPR011051">
    <property type="entry name" value="RmlC_Cupin_sf"/>
</dbReference>
<organism evidence="1 2">
    <name type="scientific">Actinomycetospora succinea</name>
    <dbReference type="NCBI Taxonomy" id="663603"/>
    <lineage>
        <taxon>Bacteria</taxon>
        <taxon>Bacillati</taxon>
        <taxon>Actinomycetota</taxon>
        <taxon>Actinomycetes</taxon>
        <taxon>Pseudonocardiales</taxon>
        <taxon>Pseudonocardiaceae</taxon>
        <taxon>Actinomycetospora</taxon>
    </lineage>
</organism>
<dbReference type="AlphaFoldDB" id="A0A4R6VMZ4"/>